<dbReference type="PANTHER" id="PTHR10622">
    <property type="entry name" value="HET DOMAIN-CONTAINING PROTEIN"/>
    <property type="match status" value="1"/>
</dbReference>
<keyword evidence="3" id="KW-1185">Reference proteome</keyword>
<accession>A0A4Q9NB63</accession>
<reference evidence="2 3" key="1">
    <citation type="submission" date="2019-01" db="EMBL/GenBank/DDBJ databases">
        <title>Draft genome sequences of three monokaryotic isolates of the white-rot basidiomycete fungus Dichomitus squalens.</title>
        <authorList>
            <consortium name="DOE Joint Genome Institute"/>
            <person name="Lopez S.C."/>
            <person name="Andreopoulos B."/>
            <person name="Pangilinan J."/>
            <person name="Lipzen A."/>
            <person name="Riley R."/>
            <person name="Ahrendt S."/>
            <person name="Ng V."/>
            <person name="Barry K."/>
            <person name="Daum C."/>
            <person name="Grigoriev I.V."/>
            <person name="Hilden K.S."/>
            <person name="Makela M.R."/>
            <person name="de Vries R.P."/>
        </authorList>
    </citation>
    <scope>NUCLEOTIDE SEQUENCE [LARGE SCALE GENOMIC DNA]</scope>
    <source>
        <strain evidence="2 3">CBS 464.89</strain>
    </source>
</reference>
<dbReference type="InterPro" id="IPR010730">
    <property type="entry name" value="HET"/>
</dbReference>
<dbReference type="Proteomes" id="UP000292082">
    <property type="component" value="Unassembled WGS sequence"/>
</dbReference>
<gene>
    <name evidence="2" type="ORF">BD310DRAFT_367392</name>
</gene>
<dbReference type="EMBL" id="ML145346">
    <property type="protein sequence ID" value="TBU51288.1"/>
    <property type="molecule type" value="Genomic_DNA"/>
</dbReference>
<evidence type="ECO:0000313" key="3">
    <source>
        <dbReference type="Proteomes" id="UP000292082"/>
    </source>
</evidence>
<dbReference type="AlphaFoldDB" id="A0A4Q9NB63"/>
<dbReference type="STRING" id="114155.A0A4Q9NB63"/>
<protein>
    <recommendedName>
        <fullName evidence="1">Heterokaryon incompatibility domain-containing protein</fullName>
    </recommendedName>
</protein>
<dbReference type="Pfam" id="PF06985">
    <property type="entry name" value="HET"/>
    <property type="match status" value="1"/>
</dbReference>
<feature type="domain" description="Heterokaryon incompatibility" evidence="1">
    <location>
        <begin position="2"/>
        <end position="53"/>
    </location>
</feature>
<evidence type="ECO:0000313" key="2">
    <source>
        <dbReference type="EMBL" id="TBU51288.1"/>
    </source>
</evidence>
<organism evidence="2 3">
    <name type="scientific">Dichomitus squalens</name>
    <dbReference type="NCBI Taxonomy" id="114155"/>
    <lineage>
        <taxon>Eukaryota</taxon>
        <taxon>Fungi</taxon>
        <taxon>Dikarya</taxon>
        <taxon>Basidiomycota</taxon>
        <taxon>Agaricomycotina</taxon>
        <taxon>Agaricomycetes</taxon>
        <taxon>Polyporales</taxon>
        <taxon>Polyporaceae</taxon>
        <taxon>Dichomitus</taxon>
    </lineage>
</organism>
<evidence type="ECO:0000259" key="1">
    <source>
        <dbReference type="Pfam" id="PF06985"/>
    </source>
</evidence>
<dbReference type="PANTHER" id="PTHR10622:SF10">
    <property type="entry name" value="HET DOMAIN-CONTAINING PROTEIN"/>
    <property type="match status" value="1"/>
</dbReference>
<name>A0A4Q9NB63_9APHY</name>
<proteinExistence type="predicted"/>
<sequence>MARNDGYDFIWIDSSCIDKTSSSELQEAINSMYPWYGSAHTCYAFLSDVPSSTHVKVKGSGFFHFRSKLRTSGHETRLIPSNATCIVKSPLLYWRWCLVWNSRRVTIYCPYVRYTPRHLPSPSASVHPHPLTAYARGSAL</sequence>